<gene>
    <name evidence="7 10" type="primary">lpxD</name>
    <name evidence="10" type="ORF">DAI18_00350</name>
</gene>
<evidence type="ECO:0000256" key="4">
    <source>
        <dbReference type="ARBA" id="ARBA00022737"/>
    </source>
</evidence>
<keyword evidence="4 7" id="KW-0677">Repeat</keyword>
<dbReference type="STRING" id="1122240.GCA_000620105_00829"/>
<evidence type="ECO:0000259" key="9">
    <source>
        <dbReference type="Pfam" id="PF25087"/>
    </source>
</evidence>
<evidence type="ECO:0000256" key="3">
    <source>
        <dbReference type="ARBA" id="ARBA00022679"/>
    </source>
</evidence>
<dbReference type="PANTHER" id="PTHR43378:SF2">
    <property type="entry name" value="UDP-3-O-ACYLGLUCOSAMINE N-ACYLTRANSFERASE 1, MITOCHONDRIAL-RELATED"/>
    <property type="match status" value="1"/>
</dbReference>
<name>A0A2U3TGZ3_9NEIS</name>
<evidence type="ECO:0000259" key="8">
    <source>
        <dbReference type="Pfam" id="PF04613"/>
    </source>
</evidence>
<proteinExistence type="inferred from homology"/>
<dbReference type="InterPro" id="IPR011004">
    <property type="entry name" value="Trimer_LpxA-like_sf"/>
</dbReference>
<dbReference type="NCBIfam" id="TIGR01853">
    <property type="entry name" value="lipid_A_lpxD"/>
    <property type="match status" value="1"/>
</dbReference>
<reference evidence="10 11" key="1">
    <citation type="submission" date="2018-04" db="EMBL/GenBank/DDBJ databases">
        <title>Denitrifier Microvirgula.</title>
        <authorList>
            <person name="Anderson E."/>
            <person name="Jang J."/>
            <person name="Ishii S."/>
        </authorList>
    </citation>
    <scope>NUCLEOTIDE SEQUENCE [LARGE SCALE GENOMIC DNA]</scope>
    <source>
        <strain evidence="10 11">BE2.4</strain>
    </source>
</reference>
<evidence type="ECO:0000256" key="2">
    <source>
        <dbReference type="ARBA" id="ARBA00022556"/>
    </source>
</evidence>
<dbReference type="Pfam" id="PF25087">
    <property type="entry name" value="GMPPB_C"/>
    <property type="match status" value="1"/>
</dbReference>
<evidence type="ECO:0000256" key="7">
    <source>
        <dbReference type="HAMAP-Rule" id="MF_00523"/>
    </source>
</evidence>
<dbReference type="Pfam" id="PF04613">
    <property type="entry name" value="LpxD"/>
    <property type="match status" value="1"/>
</dbReference>
<dbReference type="GO" id="GO:0103118">
    <property type="term" value="F:UDP-3-O-[(3R)-3-hydroxyacyl]-glucosamine N-acyltransferase activity"/>
    <property type="evidence" value="ECO:0007669"/>
    <property type="project" value="UniProtKB-EC"/>
</dbReference>
<evidence type="ECO:0000313" key="11">
    <source>
        <dbReference type="Proteomes" id="UP000244173"/>
    </source>
</evidence>
<comment type="function">
    <text evidence="7">Catalyzes the N-acylation of UDP-3-O-acylglucosamine using 3-hydroxyacyl-ACP as the acyl donor. Is involved in the biosynthesis of lipid A, a phosphorylated glycolipid that anchors the lipopolysaccharide to the outer membrane of the cell.</text>
</comment>
<dbReference type="Gene3D" id="2.160.10.10">
    <property type="entry name" value="Hexapeptide repeat proteins"/>
    <property type="match status" value="1"/>
</dbReference>
<protein>
    <recommendedName>
        <fullName evidence="7">UDP-3-O-acylglucosamine N-acyltransferase</fullName>
        <ecNumber evidence="7">2.3.1.191</ecNumber>
    </recommendedName>
</protein>
<keyword evidence="6 7" id="KW-0012">Acyltransferase</keyword>
<dbReference type="InterPro" id="IPR007691">
    <property type="entry name" value="LpxD"/>
</dbReference>
<dbReference type="EC" id="2.3.1.191" evidence="7"/>
<keyword evidence="1 7" id="KW-0444">Lipid biosynthesis</keyword>
<dbReference type="GO" id="GO:0009245">
    <property type="term" value="P:lipid A biosynthetic process"/>
    <property type="evidence" value="ECO:0007669"/>
    <property type="project" value="UniProtKB-UniRule"/>
</dbReference>
<comment type="subunit">
    <text evidence="7">Homotrimer.</text>
</comment>
<dbReference type="NCBIfam" id="NF002060">
    <property type="entry name" value="PRK00892.1"/>
    <property type="match status" value="1"/>
</dbReference>
<dbReference type="HAMAP" id="MF_00523">
    <property type="entry name" value="LpxD"/>
    <property type="match status" value="1"/>
</dbReference>
<dbReference type="OrthoDB" id="9784739at2"/>
<feature type="active site" description="Proton acceptor" evidence="7">
    <location>
        <position position="237"/>
    </location>
</feature>
<feature type="domain" description="Mannose-1-phosphate guanyltransferase C-terminal" evidence="9">
    <location>
        <begin position="100"/>
        <end position="179"/>
    </location>
</feature>
<dbReference type="KEGG" id="maer:DAI18_00350"/>
<keyword evidence="2 7" id="KW-0441">Lipid A biosynthesis</keyword>
<dbReference type="Gene3D" id="3.40.1390.10">
    <property type="entry name" value="MurE/MurF, N-terminal domain"/>
    <property type="match status" value="1"/>
</dbReference>
<dbReference type="AlphaFoldDB" id="A0A2U3TGZ3"/>
<sequence length="346" mass="35716">MMLTLNDLVARLGGELHGDGERVITGVNTLSAAADGDIAFVTIKHAAQAATSAAAALIVPTALAGTLAQPHVAVRDPQLYFARVATLFHPLPVAVPGVHPSAHVAASARVAPDAQIGPNVFVGENAVIGHGVILSAGACVGDGAVIGDGTLLYAHAVVEHHCEIGLRCILHPGCVIGADGFGNAFAGDHWEKIPQIGRVLIGNDVEIGANTTVDRGALGDTVIEDGVRLDNLIHIAHNCRIGKHTAMAACVGVAGSTRIGAYCLMGGAAMISGHLDIGDRVQVSGGTLVAKSIRTPGVYTAVYPLAEHRDWLTNAARVRQIGSLFDRMKALEQELDALKRRDGSGE</sequence>
<keyword evidence="11" id="KW-1185">Reference proteome</keyword>
<comment type="catalytic activity">
    <reaction evidence="7">
        <text>a UDP-3-O-[(3R)-3-hydroxyacyl]-alpha-D-glucosamine + a (3R)-hydroxyacyl-[ACP] = a UDP-2-N,3-O-bis[(3R)-3-hydroxyacyl]-alpha-D-glucosamine + holo-[ACP] + H(+)</text>
        <dbReference type="Rhea" id="RHEA:53836"/>
        <dbReference type="Rhea" id="RHEA-COMP:9685"/>
        <dbReference type="Rhea" id="RHEA-COMP:9945"/>
        <dbReference type="ChEBI" id="CHEBI:15378"/>
        <dbReference type="ChEBI" id="CHEBI:64479"/>
        <dbReference type="ChEBI" id="CHEBI:78827"/>
        <dbReference type="ChEBI" id="CHEBI:137740"/>
        <dbReference type="ChEBI" id="CHEBI:137748"/>
        <dbReference type="EC" id="2.3.1.191"/>
    </reaction>
</comment>
<evidence type="ECO:0000256" key="5">
    <source>
        <dbReference type="ARBA" id="ARBA00023098"/>
    </source>
</evidence>
<keyword evidence="5 7" id="KW-0443">Lipid metabolism</keyword>
<dbReference type="Gene3D" id="1.20.5.170">
    <property type="match status" value="1"/>
</dbReference>
<dbReference type="EMBL" id="CP028519">
    <property type="protein sequence ID" value="AVY92665.1"/>
    <property type="molecule type" value="Genomic_DNA"/>
</dbReference>
<evidence type="ECO:0000256" key="6">
    <source>
        <dbReference type="ARBA" id="ARBA00023315"/>
    </source>
</evidence>
<dbReference type="GO" id="GO:0016410">
    <property type="term" value="F:N-acyltransferase activity"/>
    <property type="evidence" value="ECO:0007669"/>
    <property type="project" value="InterPro"/>
</dbReference>
<dbReference type="UniPathway" id="UPA00973"/>
<accession>A0A2U3TGZ3</accession>
<dbReference type="PANTHER" id="PTHR43378">
    <property type="entry name" value="UDP-3-O-ACYLGLUCOSAMINE N-ACYLTRANSFERASE"/>
    <property type="match status" value="1"/>
</dbReference>
<feature type="domain" description="UDP-3-O-[3-hydroxymyristoyl] glucosamine N-acyltransferase non-repeat region" evidence="8">
    <location>
        <begin position="22"/>
        <end position="87"/>
    </location>
</feature>
<comment type="similarity">
    <text evidence="7">Belongs to the transferase hexapeptide repeat family. LpxD subfamily.</text>
</comment>
<dbReference type="SUPFAM" id="SSF51161">
    <property type="entry name" value="Trimeric LpxA-like enzymes"/>
    <property type="match status" value="1"/>
</dbReference>
<dbReference type="InterPro" id="IPR020573">
    <property type="entry name" value="UDP_GlcNAc_AcTrfase_non-rep"/>
</dbReference>
<dbReference type="CDD" id="cd03352">
    <property type="entry name" value="LbH_LpxD"/>
    <property type="match status" value="1"/>
</dbReference>
<dbReference type="Proteomes" id="UP000244173">
    <property type="component" value="Chromosome"/>
</dbReference>
<keyword evidence="3 7" id="KW-0808">Transferase</keyword>
<organism evidence="10 11">
    <name type="scientific">Microvirgula aerodenitrificans</name>
    <dbReference type="NCBI Taxonomy" id="57480"/>
    <lineage>
        <taxon>Bacteria</taxon>
        <taxon>Pseudomonadati</taxon>
        <taxon>Pseudomonadota</taxon>
        <taxon>Betaproteobacteria</taxon>
        <taxon>Neisseriales</taxon>
        <taxon>Aquaspirillaceae</taxon>
        <taxon>Microvirgula</taxon>
    </lineage>
</organism>
<evidence type="ECO:0000256" key="1">
    <source>
        <dbReference type="ARBA" id="ARBA00022516"/>
    </source>
</evidence>
<evidence type="ECO:0000313" key="10">
    <source>
        <dbReference type="EMBL" id="AVY92665.1"/>
    </source>
</evidence>
<dbReference type="InterPro" id="IPR056729">
    <property type="entry name" value="GMPPB_C"/>
</dbReference>
<dbReference type="GO" id="GO:0016020">
    <property type="term" value="C:membrane"/>
    <property type="evidence" value="ECO:0007669"/>
    <property type="project" value="GOC"/>
</dbReference>
<comment type="pathway">
    <text evidence="7">Bacterial outer membrane biogenesis; LPS lipid A biosynthesis.</text>
</comment>